<accession>A0A520KRZ1</accession>
<evidence type="ECO:0000313" key="3">
    <source>
        <dbReference type="Proteomes" id="UP000317158"/>
    </source>
</evidence>
<reference evidence="2 3" key="1">
    <citation type="journal article" date="2019" name="Nat. Microbiol.">
        <title>Wide diversity of methane and short-chain alkane metabolisms in uncultured archaea.</title>
        <authorList>
            <person name="Borrel G."/>
            <person name="Adam P.S."/>
            <person name="McKay L.J."/>
            <person name="Chen L.X."/>
            <person name="Sierra-Garcia I.N."/>
            <person name="Sieber C.M."/>
            <person name="Letourneur Q."/>
            <person name="Ghozlane A."/>
            <person name="Andersen G.L."/>
            <person name="Li W.J."/>
            <person name="Hallam S.J."/>
            <person name="Muyzer G."/>
            <person name="de Oliveira V.M."/>
            <person name="Inskeep W.P."/>
            <person name="Banfield J.F."/>
            <person name="Gribaldo S."/>
        </authorList>
    </citation>
    <scope>NUCLEOTIDE SEQUENCE [LARGE SCALE GENOMIC DNA]</scope>
    <source>
        <strain evidence="2">NM1a</strain>
    </source>
</reference>
<dbReference type="InterPro" id="IPR050144">
    <property type="entry name" value="AAE_transporter"/>
</dbReference>
<feature type="domain" description="RCK C-terminal" evidence="1">
    <location>
        <begin position="108"/>
        <end position="192"/>
    </location>
</feature>
<keyword evidence="2" id="KW-0407">Ion channel</keyword>
<protein>
    <submittedName>
        <fullName evidence="2">Potassium channel protein</fullName>
    </submittedName>
</protein>
<dbReference type="PROSITE" id="PS51202">
    <property type="entry name" value="RCK_C"/>
    <property type="match status" value="2"/>
</dbReference>
<dbReference type="Gene3D" id="3.30.70.1450">
    <property type="entry name" value="Regulator of K+ conductance, C-terminal domain"/>
    <property type="match status" value="2"/>
</dbReference>
<dbReference type="PANTHER" id="PTHR30445">
    <property type="entry name" value="K(+)_H(+) ANTIPORTER SUBUNIT KHTT"/>
    <property type="match status" value="1"/>
</dbReference>
<dbReference type="EMBL" id="RXIF01000006">
    <property type="protein sequence ID" value="RZN64552.1"/>
    <property type="molecule type" value="Genomic_DNA"/>
</dbReference>
<dbReference type="GO" id="GO:0008324">
    <property type="term" value="F:monoatomic cation transmembrane transporter activity"/>
    <property type="evidence" value="ECO:0007669"/>
    <property type="project" value="InterPro"/>
</dbReference>
<evidence type="ECO:0000259" key="1">
    <source>
        <dbReference type="PROSITE" id="PS51202"/>
    </source>
</evidence>
<dbReference type="InterPro" id="IPR006037">
    <property type="entry name" value="RCK_C"/>
</dbReference>
<dbReference type="InterPro" id="IPR036721">
    <property type="entry name" value="RCK_C_sf"/>
</dbReference>
<gene>
    <name evidence="2" type="ORF">EF806_04220</name>
</gene>
<proteinExistence type="predicted"/>
<feature type="domain" description="RCK C-terminal" evidence="1">
    <location>
        <begin position="307"/>
        <end position="395"/>
    </location>
</feature>
<keyword evidence="2" id="KW-0813">Transport</keyword>
<organism evidence="2 3">
    <name type="scientific">Methanoliparum thermophilum</name>
    <dbReference type="NCBI Taxonomy" id="2491083"/>
    <lineage>
        <taxon>Archaea</taxon>
        <taxon>Methanobacteriati</taxon>
        <taxon>Methanobacteriota</taxon>
        <taxon>Candidatus Methanoliparia</taxon>
        <taxon>Candidatus Methanoliparales</taxon>
        <taxon>Candidatus Methanoliparaceae</taxon>
        <taxon>Candidatus Methanoliparum</taxon>
    </lineage>
</organism>
<keyword evidence="2" id="KW-0406">Ion transport</keyword>
<dbReference type="Proteomes" id="UP000317158">
    <property type="component" value="Unassembled WGS sequence"/>
</dbReference>
<dbReference type="Pfam" id="PF02080">
    <property type="entry name" value="TrkA_C"/>
    <property type="match status" value="2"/>
</dbReference>
<dbReference type="AlphaFoldDB" id="A0A520KRZ1"/>
<dbReference type="Pfam" id="PF01895">
    <property type="entry name" value="PhoU"/>
    <property type="match status" value="2"/>
</dbReference>
<dbReference type="SUPFAM" id="SSF116726">
    <property type="entry name" value="TrkA C-terminal domain-like"/>
    <property type="match status" value="2"/>
</dbReference>
<dbReference type="Gene3D" id="1.20.58.220">
    <property type="entry name" value="Phosphate transport system protein phou homolog 2, domain 2"/>
    <property type="match status" value="2"/>
</dbReference>
<evidence type="ECO:0000313" key="2">
    <source>
        <dbReference type="EMBL" id="RZN64552.1"/>
    </source>
</evidence>
<dbReference type="PANTHER" id="PTHR30445:SF8">
    <property type="entry name" value="K(+)_H(+) ANTIPORTER SUBUNIT KHTT"/>
    <property type="match status" value="1"/>
</dbReference>
<dbReference type="SUPFAM" id="SSF109755">
    <property type="entry name" value="PhoU-like"/>
    <property type="match status" value="2"/>
</dbReference>
<sequence length="400" mass="45272">MRRIEYRAYSVKDLIKKMKDTSELMIDLAYYSMLYHSKDIAKEVLHLEEIMDCYTYHVRISATLGARNVSEAEEMAGVLQVANSAEIISNAAGDIAKLVLKDMKIPKSIISSLKETKETVTRVDINEKSPLAGKTLEELRLETETGMKVIALRRNNKWIFNVDKNTRLLPNDIIISEGPDDGVPILYELATCVPYTTDEIIEEYVNDGLDDMTELITEMKNLFELAVSLAYGALLFNSKDLAYEVRKIESKMDEMHYELELLTLKNAKNTDNYDGLRCLLGFSNSAEIISDAANEMVDILFREIDTHPALILALKEADEIITAVMVENGSELDGRILDDLNLETDIGMDVIAIRRDKLWIFYPSNYLNFVIKEGDIIIAKGTREGEKELKKMSINKKGGD</sequence>
<dbReference type="InterPro" id="IPR026022">
    <property type="entry name" value="PhoU_dom"/>
</dbReference>
<comment type="caution">
    <text evidence="2">The sequence shown here is derived from an EMBL/GenBank/DDBJ whole genome shotgun (WGS) entry which is preliminary data.</text>
</comment>
<dbReference type="GO" id="GO:0006813">
    <property type="term" value="P:potassium ion transport"/>
    <property type="evidence" value="ECO:0007669"/>
    <property type="project" value="InterPro"/>
</dbReference>
<name>A0A520KRZ1_METT2</name>
<dbReference type="InterPro" id="IPR038078">
    <property type="entry name" value="PhoU-like_sf"/>
</dbReference>